<dbReference type="InterPro" id="IPR021466">
    <property type="entry name" value="Put_rhamnosyl_transferase"/>
</dbReference>
<accession>A0A073IDG8</accession>
<dbReference type="EMBL" id="JAMC01000015">
    <property type="protein sequence ID" value="KEJ87794.1"/>
    <property type="molecule type" value="Genomic_DNA"/>
</dbReference>
<protein>
    <recommendedName>
        <fullName evidence="3">Rhamnosyl transferase</fullName>
    </recommendedName>
</protein>
<dbReference type="STRING" id="1300350.Z948_2078"/>
<dbReference type="eggNOG" id="ENOG502Z86Q">
    <property type="taxonomic scope" value="Bacteria"/>
</dbReference>
<dbReference type="Proteomes" id="UP000027734">
    <property type="component" value="Unassembled WGS sequence"/>
</dbReference>
<dbReference type="OrthoDB" id="9771846at2"/>
<dbReference type="Pfam" id="PF11316">
    <property type="entry name" value="Rhamno_transf"/>
    <property type="match status" value="1"/>
</dbReference>
<dbReference type="AlphaFoldDB" id="A0A073IDG8"/>
<name>A0A073IDG8_9RHOB</name>
<dbReference type="RefSeq" id="WP_025059456.1">
    <property type="nucleotide sequence ID" value="NZ_JAMC01000015.1"/>
</dbReference>
<gene>
    <name evidence="1" type="ORF">DSW25_05000</name>
</gene>
<keyword evidence="2" id="KW-1185">Reference proteome</keyword>
<sequence length="269" mass="30426">MRTVGVCRFSYAGIGGFKVGHEDQAALEAFLYGDERMEERFRLFEAITLPCVAAQTDPDFTFLIVTGTSLPSHHLERLHNLTADIPQCVIRQYPPRQHRRIMKKAVNEWRGPPDEPCLQFRLDDDDAMAVTFVEKFKQAAEDLSAITARHPSVAIDFNQGYVFTAGVDGVKLWAYHYAYSAIALGMVVQAGSDDTIMNHGHQNLWKTMPTLTLTGEDMMMRGHNDFNDSRLKGKKNVFDYQPMDAEQAAHIRSTFGIDDAHVKRVFSRP</sequence>
<organism evidence="1 2">
    <name type="scientific">Sulfitobacter donghicola DSW-25 = KCTC 12864 = JCM 14565</name>
    <dbReference type="NCBI Taxonomy" id="1300350"/>
    <lineage>
        <taxon>Bacteria</taxon>
        <taxon>Pseudomonadati</taxon>
        <taxon>Pseudomonadota</taxon>
        <taxon>Alphaproteobacteria</taxon>
        <taxon>Rhodobacterales</taxon>
        <taxon>Roseobacteraceae</taxon>
        <taxon>Sulfitobacter</taxon>
    </lineage>
</organism>
<comment type="caution">
    <text evidence="1">The sequence shown here is derived from an EMBL/GenBank/DDBJ whole genome shotgun (WGS) entry which is preliminary data.</text>
</comment>
<evidence type="ECO:0008006" key="3">
    <source>
        <dbReference type="Google" id="ProtNLM"/>
    </source>
</evidence>
<evidence type="ECO:0000313" key="2">
    <source>
        <dbReference type="Proteomes" id="UP000027734"/>
    </source>
</evidence>
<evidence type="ECO:0000313" key="1">
    <source>
        <dbReference type="EMBL" id="KEJ87794.1"/>
    </source>
</evidence>
<proteinExistence type="predicted"/>
<reference evidence="1 2" key="1">
    <citation type="submission" date="2014-01" db="EMBL/GenBank/DDBJ databases">
        <title>Sulfitobacter donghicola JCM 14565 Genome Sequencing.</title>
        <authorList>
            <person name="Lai Q."/>
            <person name="Hong Z."/>
        </authorList>
    </citation>
    <scope>NUCLEOTIDE SEQUENCE [LARGE SCALE GENOMIC DNA]</scope>
    <source>
        <strain evidence="1 2">JCM 14565</strain>
    </source>
</reference>